<reference evidence="4 5" key="1">
    <citation type="submission" date="2023-09" db="EMBL/GenBank/DDBJ databases">
        <authorList>
            <person name="Rey-Velasco X."/>
        </authorList>
    </citation>
    <scope>NUCLEOTIDE SEQUENCE [LARGE SCALE GENOMIC DNA]</scope>
    <source>
        <strain evidence="4 5">W345</strain>
    </source>
</reference>
<dbReference type="Gene3D" id="3.60.21.10">
    <property type="match status" value="1"/>
</dbReference>
<dbReference type="GO" id="GO:0016787">
    <property type="term" value="F:hydrolase activity"/>
    <property type="evidence" value="ECO:0007669"/>
    <property type="project" value="UniProtKB-KW"/>
</dbReference>
<dbReference type="Proteomes" id="UP001254608">
    <property type="component" value="Unassembled WGS sequence"/>
</dbReference>
<dbReference type="InterPro" id="IPR004843">
    <property type="entry name" value="Calcineurin-like_PHP"/>
</dbReference>
<keyword evidence="4" id="KW-0378">Hydrolase</keyword>
<proteinExistence type="predicted"/>
<evidence type="ECO:0000313" key="4">
    <source>
        <dbReference type="EMBL" id="MDT0496427.1"/>
    </source>
</evidence>
<sequence length="490" mass="52828">MPTNRKPLPLIARPPVDLRRRFLLRAGVGLAGLPWLPGCGSGSDASSGGAGEPQGCAVPTAAAAPRGLHASFTGDPVSTRTLSWFTDGLDDPGTFVEYGPVPPDMSGQQIACEPFPARAGGQAQQTHGVDALTHAATMVGLQPGLPVRYRVGAPGAWSDVRVLPAAPQGAFRFCHFGDHGRNEASLAVLDGVQAVQPDFFIIAGDLSYANGDHPAWDDWFNRLDPCASRIPMLSAPGNHEEEDNGGAAYKNRVSQPGLGYRYSFDYGNVHFVFSTGGSLVGRNIAQDADLIAELAWMERTLAQASQRRASGEIDFIVLVQHYTIWTDQEGREPANASLVLLEEGKLLRYGVDLALVGHDHIYQRSVPMGRNRPREDGYIQVAGGAGGSSLRGFGSISEWSATEAIRYCFTEYLVDGPRLTAVTWAVDREDNSLAGGELTEIDRFEIQARDSTARRLFALEPQPDLGAEETGKVLAHTRLRNALHHRSEPL</sequence>
<dbReference type="InterPro" id="IPR029052">
    <property type="entry name" value="Metallo-depent_PP-like"/>
</dbReference>
<evidence type="ECO:0000256" key="1">
    <source>
        <dbReference type="ARBA" id="ARBA00022729"/>
    </source>
</evidence>
<protein>
    <submittedName>
        <fullName evidence="4">Metallophosphoesterase family protein</fullName>
        <ecNumber evidence="4">3.1.-.-</ecNumber>
    </submittedName>
</protein>
<dbReference type="SUPFAM" id="SSF49363">
    <property type="entry name" value="Purple acid phosphatase, N-terminal domain"/>
    <property type="match status" value="1"/>
</dbReference>
<dbReference type="InterPro" id="IPR008963">
    <property type="entry name" value="Purple_acid_Pase-like_N"/>
</dbReference>
<feature type="domain" description="Calcineurin-like phosphoesterase" evidence="2">
    <location>
        <begin position="171"/>
        <end position="362"/>
    </location>
</feature>
<dbReference type="EMBL" id="JAVRIC010000003">
    <property type="protein sequence ID" value="MDT0496427.1"/>
    <property type="molecule type" value="Genomic_DNA"/>
</dbReference>
<gene>
    <name evidence="4" type="ORF">RM530_03480</name>
</gene>
<dbReference type="InterPro" id="IPR015914">
    <property type="entry name" value="PAPs_N"/>
</dbReference>
<comment type="caution">
    <text evidence="4">The sequence shown here is derived from an EMBL/GenBank/DDBJ whole genome shotgun (WGS) entry which is preliminary data.</text>
</comment>
<dbReference type="PANTHER" id="PTHR45867:SF3">
    <property type="entry name" value="ACID PHOSPHATASE TYPE 7"/>
    <property type="match status" value="1"/>
</dbReference>
<evidence type="ECO:0000313" key="5">
    <source>
        <dbReference type="Proteomes" id="UP001254608"/>
    </source>
</evidence>
<keyword evidence="1" id="KW-0732">Signal</keyword>
<accession>A0ABU2WEY4</accession>
<dbReference type="RefSeq" id="WP_311363817.1">
    <property type="nucleotide sequence ID" value="NZ_JAVRIC010000003.1"/>
</dbReference>
<dbReference type="EC" id="3.1.-.-" evidence="4"/>
<dbReference type="Pfam" id="PF16656">
    <property type="entry name" value="Pur_ac_phosph_N"/>
    <property type="match status" value="1"/>
</dbReference>
<feature type="domain" description="Purple acid phosphatase N-terminal" evidence="3">
    <location>
        <begin position="65"/>
        <end position="161"/>
    </location>
</feature>
<evidence type="ECO:0000259" key="2">
    <source>
        <dbReference type="Pfam" id="PF00149"/>
    </source>
</evidence>
<evidence type="ECO:0000259" key="3">
    <source>
        <dbReference type="Pfam" id="PF16656"/>
    </source>
</evidence>
<dbReference type="SUPFAM" id="SSF56300">
    <property type="entry name" value="Metallo-dependent phosphatases"/>
    <property type="match status" value="1"/>
</dbReference>
<organism evidence="4 5">
    <name type="scientific">Banduia mediterranea</name>
    <dbReference type="NCBI Taxonomy" id="3075609"/>
    <lineage>
        <taxon>Bacteria</taxon>
        <taxon>Pseudomonadati</taxon>
        <taxon>Pseudomonadota</taxon>
        <taxon>Gammaproteobacteria</taxon>
        <taxon>Nevskiales</taxon>
        <taxon>Algiphilaceae</taxon>
        <taxon>Banduia</taxon>
    </lineage>
</organism>
<keyword evidence="5" id="KW-1185">Reference proteome</keyword>
<dbReference type="PANTHER" id="PTHR45867">
    <property type="entry name" value="PURPLE ACID PHOSPHATASE"/>
    <property type="match status" value="1"/>
</dbReference>
<name>A0ABU2WEY4_9GAMM</name>
<dbReference type="Pfam" id="PF00149">
    <property type="entry name" value="Metallophos"/>
    <property type="match status" value="1"/>
</dbReference>